<dbReference type="SUPFAM" id="SSF53756">
    <property type="entry name" value="UDP-Glycosyltransferase/glycogen phosphorylase"/>
    <property type="match status" value="1"/>
</dbReference>
<comment type="caution">
    <text evidence="2">The sequence shown here is derived from an EMBL/GenBank/DDBJ whole genome shotgun (WGS) entry which is preliminary data.</text>
</comment>
<sequence length="95" mass="10683">MRDSPWCWSKRSKEGGIPVISSDCESGPKDIVIPGVNGYLYKEGDMNDFVKIISDVVDGKLSFDTPDNIAKTVERFREEVVVENIYKALQTLLTK</sequence>
<evidence type="ECO:0000313" key="2">
    <source>
        <dbReference type="EMBL" id="HGE65997.1"/>
    </source>
</evidence>
<dbReference type="AlphaFoldDB" id="A0A7C3YC19"/>
<proteinExistence type="predicted"/>
<accession>A0A7C3YC19</accession>
<dbReference type="Gene3D" id="3.40.50.2000">
    <property type="entry name" value="Glycogen Phosphorylase B"/>
    <property type="match status" value="1"/>
</dbReference>
<feature type="domain" description="Glycosyl transferase family 1" evidence="1">
    <location>
        <begin position="16"/>
        <end position="60"/>
    </location>
</feature>
<gene>
    <name evidence="2" type="ORF">ENX77_02555</name>
</gene>
<dbReference type="Pfam" id="PF00534">
    <property type="entry name" value="Glycos_transf_1"/>
    <property type="match status" value="1"/>
</dbReference>
<evidence type="ECO:0000259" key="1">
    <source>
        <dbReference type="Pfam" id="PF00534"/>
    </source>
</evidence>
<dbReference type="GO" id="GO:0016757">
    <property type="term" value="F:glycosyltransferase activity"/>
    <property type="evidence" value="ECO:0007669"/>
    <property type="project" value="InterPro"/>
</dbReference>
<organism evidence="2">
    <name type="scientific">Geoglobus ahangari</name>
    <dbReference type="NCBI Taxonomy" id="113653"/>
    <lineage>
        <taxon>Archaea</taxon>
        <taxon>Methanobacteriati</taxon>
        <taxon>Methanobacteriota</taxon>
        <taxon>Archaeoglobi</taxon>
        <taxon>Archaeoglobales</taxon>
        <taxon>Archaeoglobaceae</taxon>
        <taxon>Geoglobus</taxon>
    </lineage>
</organism>
<dbReference type="InterPro" id="IPR001296">
    <property type="entry name" value="Glyco_trans_1"/>
</dbReference>
<keyword evidence="2" id="KW-0808">Transferase</keyword>
<name>A0A7C3YC19_9EURY</name>
<dbReference type="EMBL" id="DTPI01000016">
    <property type="protein sequence ID" value="HGE65997.1"/>
    <property type="molecule type" value="Genomic_DNA"/>
</dbReference>
<protein>
    <submittedName>
        <fullName evidence="2">Glycosyltransferase</fullName>
    </submittedName>
</protein>
<reference evidence="2" key="1">
    <citation type="journal article" date="2020" name="mSystems">
        <title>Genome- and Community-Level Interaction Insights into Carbon Utilization and Element Cycling Functions of Hydrothermarchaeota in Hydrothermal Sediment.</title>
        <authorList>
            <person name="Zhou Z."/>
            <person name="Liu Y."/>
            <person name="Xu W."/>
            <person name="Pan J."/>
            <person name="Luo Z.H."/>
            <person name="Li M."/>
        </authorList>
    </citation>
    <scope>NUCLEOTIDE SEQUENCE [LARGE SCALE GENOMIC DNA]</scope>
    <source>
        <strain evidence="2">SpSt-97</strain>
    </source>
</reference>